<feature type="domain" description="EF-hand" evidence="3">
    <location>
        <begin position="98"/>
        <end position="133"/>
    </location>
</feature>
<dbReference type="SUPFAM" id="SSF47473">
    <property type="entry name" value="EF-hand"/>
    <property type="match status" value="1"/>
</dbReference>
<evidence type="ECO:0000313" key="4">
    <source>
        <dbReference type="Proteomes" id="UP000694844"/>
    </source>
</evidence>
<dbReference type="PROSITE" id="PS50222">
    <property type="entry name" value="EF_HAND_2"/>
    <property type="match status" value="2"/>
</dbReference>
<keyword evidence="1" id="KW-0106">Calcium</keyword>
<dbReference type="RefSeq" id="XP_022324519.1">
    <property type="nucleotide sequence ID" value="XM_022468811.1"/>
</dbReference>
<dbReference type="AlphaFoldDB" id="A0A8B8DAE1"/>
<dbReference type="KEGG" id="cvn:111125236"/>
<evidence type="ECO:0000256" key="2">
    <source>
        <dbReference type="SAM" id="SignalP"/>
    </source>
</evidence>
<feature type="signal peptide" evidence="2">
    <location>
        <begin position="1"/>
        <end position="16"/>
    </location>
</feature>
<dbReference type="Proteomes" id="UP000694844">
    <property type="component" value="Chromosome 3"/>
</dbReference>
<keyword evidence="4" id="KW-1185">Reference proteome</keyword>
<dbReference type="Gene3D" id="1.10.238.10">
    <property type="entry name" value="EF-hand"/>
    <property type="match status" value="1"/>
</dbReference>
<dbReference type="InterPro" id="IPR011992">
    <property type="entry name" value="EF-hand-dom_pair"/>
</dbReference>
<protein>
    <submittedName>
        <fullName evidence="5">Uncharacterized protein LOC111125236</fullName>
    </submittedName>
</protein>
<organism evidence="4 5">
    <name type="scientific">Crassostrea virginica</name>
    <name type="common">Eastern oyster</name>
    <dbReference type="NCBI Taxonomy" id="6565"/>
    <lineage>
        <taxon>Eukaryota</taxon>
        <taxon>Metazoa</taxon>
        <taxon>Spiralia</taxon>
        <taxon>Lophotrochozoa</taxon>
        <taxon>Mollusca</taxon>
        <taxon>Bivalvia</taxon>
        <taxon>Autobranchia</taxon>
        <taxon>Pteriomorphia</taxon>
        <taxon>Ostreida</taxon>
        <taxon>Ostreoidea</taxon>
        <taxon>Ostreidae</taxon>
        <taxon>Crassostrea</taxon>
    </lineage>
</organism>
<dbReference type="PROSITE" id="PS00018">
    <property type="entry name" value="EF_HAND_1"/>
    <property type="match status" value="2"/>
</dbReference>
<dbReference type="GeneID" id="111125236"/>
<evidence type="ECO:0000256" key="1">
    <source>
        <dbReference type="ARBA" id="ARBA00022837"/>
    </source>
</evidence>
<dbReference type="GO" id="GO:0005509">
    <property type="term" value="F:calcium ion binding"/>
    <property type="evidence" value="ECO:0007669"/>
    <property type="project" value="InterPro"/>
</dbReference>
<evidence type="ECO:0000259" key="3">
    <source>
        <dbReference type="PROSITE" id="PS50222"/>
    </source>
</evidence>
<dbReference type="OrthoDB" id="6095083at2759"/>
<gene>
    <name evidence="5" type="primary">LOC111125236</name>
</gene>
<keyword evidence="2" id="KW-0732">Signal</keyword>
<evidence type="ECO:0000313" key="5">
    <source>
        <dbReference type="RefSeq" id="XP_022324519.1"/>
    </source>
</evidence>
<dbReference type="Pfam" id="PF13202">
    <property type="entry name" value="EF-hand_5"/>
    <property type="match status" value="1"/>
</dbReference>
<name>A0A8B8DAE1_CRAVI</name>
<accession>A0A8B8DAE1</accession>
<dbReference type="InterPro" id="IPR002048">
    <property type="entry name" value="EF_hand_dom"/>
</dbReference>
<feature type="chain" id="PRO_5034319071" evidence="2">
    <location>
        <begin position="17"/>
        <end position="144"/>
    </location>
</feature>
<sequence>MERLVLLCALFGVAFSVQVDFRPYNESALLLFQGSDGNHDGIFSRQELDDEFVKYDTNGDGRVSRHEYTEYVTVSTPSLHEFSHALYDDYDVSGDHHLDKHDYDLYYAKLDADGDGSVTQVEFVNYWVDLFIRTEHLHGAQGKK</sequence>
<proteinExistence type="predicted"/>
<dbReference type="InterPro" id="IPR018247">
    <property type="entry name" value="EF_Hand_1_Ca_BS"/>
</dbReference>
<reference evidence="5" key="1">
    <citation type="submission" date="2025-08" db="UniProtKB">
        <authorList>
            <consortium name="RefSeq"/>
        </authorList>
    </citation>
    <scope>IDENTIFICATION</scope>
    <source>
        <tissue evidence="5">Whole sample</tissue>
    </source>
</reference>
<feature type="domain" description="EF-hand" evidence="3">
    <location>
        <begin position="43"/>
        <end position="78"/>
    </location>
</feature>